<dbReference type="NCBIfam" id="TIGR04178">
    <property type="entry name" value="exo_archaeo"/>
    <property type="match status" value="1"/>
</dbReference>
<evidence type="ECO:0000313" key="9">
    <source>
        <dbReference type="EMBL" id="ROQ18076.1"/>
    </source>
</evidence>
<dbReference type="Pfam" id="PF09721">
    <property type="entry name" value="Exosortase_EpsH"/>
    <property type="match status" value="1"/>
</dbReference>
<dbReference type="Proteomes" id="UP000273643">
    <property type="component" value="Unassembled WGS sequence"/>
</dbReference>
<keyword evidence="3" id="KW-0645">Protease</keyword>
<gene>
    <name evidence="9" type="ORF">EDC38_3049</name>
</gene>
<dbReference type="NCBIfam" id="TIGR02602">
    <property type="entry name" value="8TM_EpsH"/>
    <property type="match status" value="1"/>
</dbReference>
<proteinExistence type="predicted"/>
<evidence type="ECO:0000256" key="2">
    <source>
        <dbReference type="ARBA" id="ARBA00022475"/>
    </source>
</evidence>
<accession>A0A3N1NZH5</accession>
<keyword evidence="6 8" id="KW-1133">Transmembrane helix</keyword>
<name>A0A3N1NZH5_9GAMM</name>
<comment type="subcellular location">
    <subcellularLocation>
        <location evidence="1">Cell membrane</location>
        <topology evidence="1">Multi-pass membrane protein</topology>
    </subcellularLocation>
</comment>
<feature type="transmembrane region" description="Helical" evidence="8">
    <location>
        <begin position="148"/>
        <end position="166"/>
    </location>
</feature>
<evidence type="ECO:0000256" key="1">
    <source>
        <dbReference type="ARBA" id="ARBA00004651"/>
    </source>
</evidence>
<keyword evidence="4 8" id="KW-0812">Transmembrane</keyword>
<feature type="transmembrane region" description="Helical" evidence="8">
    <location>
        <begin position="117"/>
        <end position="142"/>
    </location>
</feature>
<evidence type="ECO:0000256" key="7">
    <source>
        <dbReference type="ARBA" id="ARBA00023136"/>
    </source>
</evidence>
<evidence type="ECO:0000256" key="5">
    <source>
        <dbReference type="ARBA" id="ARBA00022801"/>
    </source>
</evidence>
<dbReference type="InterPro" id="IPR026392">
    <property type="entry name" value="Exo/Archaeosortase_dom"/>
</dbReference>
<feature type="transmembrane region" description="Helical" evidence="8">
    <location>
        <begin position="93"/>
        <end position="110"/>
    </location>
</feature>
<sequence length="479" mass="53720">MMKTLPLLLTLGWFGLYSRTFADLWERWIRWDSEMAHGLPVMLIFVYLLWRDCTQTTWAEKRAGRRVALVALAACSLMWFLAALINIQIVEQVLLIPILASALASLYGWPAIWQRRLLLLFPIFAIPVWGSLNEGLLSLASLVVGESVRLMAIPALIQGNSIYLPYGHILIADGCSGIRYFVIALTLGYLIAYLNGYKEWRMLPMLLVAGFLGLLTNWVRIFVLIVIGHYTEMQSSLMEDHELFGWLLFAAFILPAVYFAPHASSSSAGPALSARSVPGARLAIMTLLAVMGPLLIIVYGGHFNRIDRPAPISDATPTNQPRMPMMVRAPAGALTEINALGNTGVIRTDHYWRDSLEDKLVPYLPRLFDHELWQQVTQTSVNIDSTGVSQAVYVEKGGRRRVVQLQWFEVGGQRTSSRTWAKILQIPATLGGRNEFSIVTLQAECRRESCEEEAEELQRHAQSRIVAVTRPDQALSKSR</sequence>
<reference evidence="9 10" key="1">
    <citation type="submission" date="2018-11" db="EMBL/GenBank/DDBJ databases">
        <title>Genomic Encyclopedia of Type Strains, Phase IV (KMG-IV): sequencing the most valuable type-strain genomes for metagenomic binning, comparative biology and taxonomic classification.</title>
        <authorList>
            <person name="Goeker M."/>
        </authorList>
    </citation>
    <scope>NUCLEOTIDE SEQUENCE [LARGE SCALE GENOMIC DNA]</scope>
    <source>
        <strain evidence="9 10">DSM 16974</strain>
    </source>
</reference>
<feature type="transmembrane region" description="Helical" evidence="8">
    <location>
        <begin position="202"/>
        <end position="231"/>
    </location>
</feature>
<keyword evidence="10" id="KW-1185">Reference proteome</keyword>
<evidence type="ECO:0000256" key="3">
    <source>
        <dbReference type="ARBA" id="ARBA00022670"/>
    </source>
</evidence>
<dbReference type="EMBL" id="RJUK01000003">
    <property type="protein sequence ID" value="ROQ18076.1"/>
    <property type="molecule type" value="Genomic_DNA"/>
</dbReference>
<dbReference type="AlphaFoldDB" id="A0A3N1NZH5"/>
<dbReference type="InterPro" id="IPR013426">
    <property type="entry name" value="EpsH-like"/>
</dbReference>
<dbReference type="GO" id="GO:0005886">
    <property type="term" value="C:plasma membrane"/>
    <property type="evidence" value="ECO:0007669"/>
    <property type="project" value="UniProtKB-SubCell"/>
</dbReference>
<evidence type="ECO:0000256" key="8">
    <source>
        <dbReference type="SAM" id="Phobius"/>
    </source>
</evidence>
<feature type="transmembrane region" description="Helical" evidence="8">
    <location>
        <begin position="280"/>
        <end position="299"/>
    </location>
</feature>
<feature type="transmembrane region" description="Helical" evidence="8">
    <location>
        <begin position="178"/>
        <end position="196"/>
    </location>
</feature>
<protein>
    <submittedName>
        <fullName evidence="9">Exosortase</fullName>
    </submittedName>
</protein>
<keyword evidence="5" id="KW-0378">Hydrolase</keyword>
<dbReference type="InterPro" id="IPR019127">
    <property type="entry name" value="Exosortase"/>
</dbReference>
<dbReference type="GO" id="GO:0008233">
    <property type="term" value="F:peptidase activity"/>
    <property type="evidence" value="ECO:0007669"/>
    <property type="project" value="UniProtKB-KW"/>
</dbReference>
<evidence type="ECO:0000256" key="6">
    <source>
        <dbReference type="ARBA" id="ARBA00022989"/>
    </source>
</evidence>
<feature type="transmembrane region" description="Helical" evidence="8">
    <location>
        <begin position="28"/>
        <end position="49"/>
    </location>
</feature>
<feature type="transmembrane region" description="Helical" evidence="8">
    <location>
        <begin position="243"/>
        <end position="260"/>
    </location>
</feature>
<feature type="transmembrane region" description="Helical" evidence="8">
    <location>
        <begin position="69"/>
        <end position="87"/>
    </location>
</feature>
<dbReference type="GO" id="GO:0006508">
    <property type="term" value="P:proteolysis"/>
    <property type="evidence" value="ECO:0007669"/>
    <property type="project" value="UniProtKB-KW"/>
</dbReference>
<keyword evidence="7 8" id="KW-0472">Membrane</keyword>
<keyword evidence="2" id="KW-1003">Cell membrane</keyword>
<evidence type="ECO:0000256" key="4">
    <source>
        <dbReference type="ARBA" id="ARBA00022692"/>
    </source>
</evidence>
<organism evidence="9 10">
    <name type="scientific">Marinimicrobium koreense</name>
    <dbReference type="NCBI Taxonomy" id="306545"/>
    <lineage>
        <taxon>Bacteria</taxon>
        <taxon>Pseudomonadati</taxon>
        <taxon>Pseudomonadota</taxon>
        <taxon>Gammaproteobacteria</taxon>
        <taxon>Cellvibrionales</taxon>
        <taxon>Cellvibrionaceae</taxon>
        <taxon>Marinimicrobium</taxon>
    </lineage>
</organism>
<dbReference type="RefSeq" id="WP_123639397.1">
    <property type="nucleotide sequence ID" value="NZ_RJUK01000003.1"/>
</dbReference>
<dbReference type="OrthoDB" id="9797363at2"/>
<evidence type="ECO:0000313" key="10">
    <source>
        <dbReference type="Proteomes" id="UP000273643"/>
    </source>
</evidence>
<comment type="caution">
    <text evidence="9">The sequence shown here is derived from an EMBL/GenBank/DDBJ whole genome shotgun (WGS) entry which is preliminary data.</text>
</comment>